<feature type="region of interest" description="Disordered" evidence="1">
    <location>
        <begin position="1"/>
        <end position="30"/>
    </location>
</feature>
<dbReference type="EMBL" id="CAFBPC010000059">
    <property type="protein sequence ID" value="CAB5001865.1"/>
    <property type="molecule type" value="Genomic_DNA"/>
</dbReference>
<feature type="compositionally biased region" description="Polar residues" evidence="1">
    <location>
        <begin position="1"/>
        <end position="13"/>
    </location>
</feature>
<feature type="region of interest" description="Disordered" evidence="1">
    <location>
        <begin position="45"/>
        <end position="96"/>
    </location>
</feature>
<feature type="compositionally biased region" description="Low complexity" evidence="1">
    <location>
        <begin position="14"/>
        <end position="29"/>
    </location>
</feature>
<evidence type="ECO:0000256" key="1">
    <source>
        <dbReference type="SAM" id="MobiDB-lite"/>
    </source>
</evidence>
<gene>
    <name evidence="2" type="ORF">UFOPK4057_00353</name>
</gene>
<feature type="compositionally biased region" description="Basic and acidic residues" evidence="1">
    <location>
        <begin position="51"/>
        <end position="62"/>
    </location>
</feature>
<accession>A0A6J7PBK2</accession>
<name>A0A6J7PBK2_9ZZZZ</name>
<dbReference type="AlphaFoldDB" id="A0A6J7PBK2"/>
<organism evidence="2">
    <name type="scientific">freshwater metagenome</name>
    <dbReference type="NCBI Taxonomy" id="449393"/>
    <lineage>
        <taxon>unclassified sequences</taxon>
        <taxon>metagenomes</taxon>
        <taxon>ecological metagenomes</taxon>
    </lineage>
</organism>
<sequence length="96" mass="10339">MMAKTSPQSSMEYSTSSSRGRTSVSGDSGWALGSTHDALDVLLDESTTIHAPDRVDETEIKKRSSGSSNTRTSDDCVVPNLWRHTRHGRIASSGVT</sequence>
<evidence type="ECO:0000313" key="2">
    <source>
        <dbReference type="EMBL" id="CAB5001865.1"/>
    </source>
</evidence>
<protein>
    <submittedName>
        <fullName evidence="2">Unannotated protein</fullName>
    </submittedName>
</protein>
<reference evidence="2" key="1">
    <citation type="submission" date="2020-05" db="EMBL/GenBank/DDBJ databases">
        <authorList>
            <person name="Chiriac C."/>
            <person name="Salcher M."/>
            <person name="Ghai R."/>
            <person name="Kavagutti S V."/>
        </authorList>
    </citation>
    <scope>NUCLEOTIDE SEQUENCE</scope>
</reference>
<proteinExistence type="predicted"/>